<dbReference type="OrthoDB" id="9774824at2"/>
<evidence type="ECO:0000313" key="6">
    <source>
        <dbReference type="Proteomes" id="UP000503251"/>
    </source>
</evidence>
<dbReference type="HAMAP" id="MF_01527_B">
    <property type="entry name" value="GTP_cyclohydrol_B"/>
    <property type="match status" value="1"/>
</dbReference>
<dbReference type="Proteomes" id="UP000503251">
    <property type="component" value="Chromosome"/>
</dbReference>
<protein>
    <recommendedName>
        <fullName evidence="2">GTP cyclohydrolase FolE2</fullName>
        <ecNumber evidence="2">3.5.4.16</ecNumber>
    </recommendedName>
</protein>
<evidence type="ECO:0000313" key="5">
    <source>
        <dbReference type="Proteomes" id="UP000434052"/>
    </source>
</evidence>
<evidence type="ECO:0000313" key="4">
    <source>
        <dbReference type="EMBL" id="TVM34276.1"/>
    </source>
</evidence>
<keyword evidence="6" id="KW-1185">Reference proteome</keyword>
<accession>A0A6P1ZII9</accession>
<sequence>MEDVQSTPAEVPIDIDRVGVKNLRLPLVVRDRAREHQHTVAEVDLGADLPASSKGTHMSRLVEALSAWKETLDYQTLKSLLIDVRSRLAAQRAYVVFRFPYFMEKHAPSTKIPGLMSYECRLTGEIGPESERPSFLLEVDVPVMTVCPCSLAICNQTAAHSQRAIVTIACRFHGFVWLEDLVEIAEDAASAPVYSLLKREDEKVVTEQAFANPAFVEDVVRAAAHTLESHPQIRWFRVEVHSQESIHDHDAYASIEKVVRP</sequence>
<dbReference type="UniPathway" id="UPA00848">
    <property type="reaction ID" value="UER00151"/>
</dbReference>
<dbReference type="InterPro" id="IPR022838">
    <property type="entry name" value="GTP_cyclohydrolase_FolE2"/>
</dbReference>
<reference evidence="3 6" key="2">
    <citation type="submission" date="2019-04" db="EMBL/GenBank/DDBJ databases">
        <title>Isolation and culture of sulfate reducing bacteria from the cold seep of the South China Sea.</title>
        <authorList>
            <person name="Sun C."/>
            <person name="Liu R."/>
        </authorList>
    </citation>
    <scope>NUCLEOTIDE SEQUENCE [LARGE SCALE GENOMIC DNA]</scope>
    <source>
        <strain evidence="3 6">CS1</strain>
    </source>
</reference>
<keyword evidence="1 2" id="KW-0378">Hydrolase</keyword>
<reference evidence="4 5" key="1">
    <citation type="submission" date="2018-06" db="EMBL/GenBank/DDBJ databases">
        <title>Complete genome of Desulfovibrio marinus P48SEP.</title>
        <authorList>
            <person name="Crispim J.S."/>
            <person name="Vidigal P.M.P."/>
            <person name="Silva L.C.F."/>
            <person name="Araujo L.C."/>
            <person name="Laguardia C.N."/>
            <person name="Dias R.S."/>
            <person name="Sousa M.P."/>
            <person name="Paula S.O."/>
            <person name="Silva C."/>
        </authorList>
    </citation>
    <scope>NUCLEOTIDE SEQUENCE [LARGE SCALE GENOMIC DNA]</scope>
    <source>
        <strain evidence="4 5">P48SEP</strain>
    </source>
</reference>
<comment type="pathway">
    <text evidence="2">Cofactor biosynthesis; 7,8-dihydroneopterin triphosphate biosynthesis; 7,8-dihydroneopterin triphosphate from GTP: step 1/1.</text>
</comment>
<dbReference type="EMBL" id="QMIF01000005">
    <property type="protein sequence ID" value="TVM34276.1"/>
    <property type="molecule type" value="Genomic_DNA"/>
</dbReference>
<dbReference type="RefSeq" id="WP_144305272.1">
    <property type="nucleotide sequence ID" value="NZ_CP039543.1"/>
</dbReference>
<evidence type="ECO:0000256" key="2">
    <source>
        <dbReference type="HAMAP-Rule" id="MF_01527"/>
    </source>
</evidence>
<proteinExistence type="inferred from homology"/>
<dbReference type="PANTHER" id="PTHR36445">
    <property type="entry name" value="GTP CYCLOHYDROLASE MPTA"/>
    <property type="match status" value="1"/>
</dbReference>
<name>A0A6P1ZII9_9BACT</name>
<dbReference type="EC" id="3.5.4.16" evidence="2"/>
<comment type="catalytic activity">
    <reaction evidence="2">
        <text>GTP + H2O = 7,8-dihydroneopterin 3'-triphosphate + formate + H(+)</text>
        <dbReference type="Rhea" id="RHEA:17473"/>
        <dbReference type="ChEBI" id="CHEBI:15377"/>
        <dbReference type="ChEBI" id="CHEBI:15378"/>
        <dbReference type="ChEBI" id="CHEBI:15740"/>
        <dbReference type="ChEBI" id="CHEBI:37565"/>
        <dbReference type="ChEBI" id="CHEBI:58462"/>
        <dbReference type="EC" id="3.5.4.16"/>
    </reaction>
</comment>
<dbReference type="Proteomes" id="UP000434052">
    <property type="component" value="Unassembled WGS sequence"/>
</dbReference>
<comment type="function">
    <text evidence="2">Converts GTP to 7,8-dihydroneopterin triphosphate.</text>
</comment>
<dbReference type="EMBL" id="CP039543">
    <property type="protein sequence ID" value="QJT11397.1"/>
    <property type="molecule type" value="Genomic_DNA"/>
</dbReference>
<evidence type="ECO:0000313" key="3">
    <source>
        <dbReference type="EMBL" id="QJT11397.1"/>
    </source>
</evidence>
<dbReference type="AlphaFoldDB" id="A0A6P1ZII9"/>
<dbReference type="GO" id="GO:0046654">
    <property type="term" value="P:tetrahydrofolate biosynthetic process"/>
    <property type="evidence" value="ECO:0007669"/>
    <property type="project" value="UniProtKB-UniRule"/>
</dbReference>
<dbReference type="PANTHER" id="PTHR36445:SF1">
    <property type="entry name" value="GTP CYCLOHYDROLASE MPTA"/>
    <property type="match status" value="1"/>
</dbReference>
<feature type="site" description="May be catalytically important" evidence="2">
    <location>
        <position position="147"/>
    </location>
</feature>
<gene>
    <name evidence="2" type="primary">folE2</name>
    <name evidence="4" type="ORF">DQK91_09820</name>
    <name evidence="3" type="ORF">E8L03_17420</name>
</gene>
<evidence type="ECO:0000256" key="1">
    <source>
        <dbReference type="ARBA" id="ARBA00022801"/>
    </source>
</evidence>
<dbReference type="Pfam" id="PF02649">
    <property type="entry name" value="GCHY-1"/>
    <property type="match status" value="1"/>
</dbReference>
<dbReference type="Gene3D" id="3.10.270.10">
    <property type="entry name" value="Urate Oxidase"/>
    <property type="match status" value="1"/>
</dbReference>
<dbReference type="GO" id="GO:0003934">
    <property type="term" value="F:GTP cyclohydrolase I activity"/>
    <property type="evidence" value="ECO:0007669"/>
    <property type="project" value="UniProtKB-UniRule"/>
</dbReference>
<dbReference type="NCBIfam" id="NF010200">
    <property type="entry name" value="PRK13674.1-1"/>
    <property type="match status" value="1"/>
</dbReference>
<comment type="similarity">
    <text evidence="2">Belongs to the GTP cyclohydrolase IV family.</text>
</comment>
<organism evidence="4 5">
    <name type="scientific">Oceanidesulfovibrio marinus</name>
    <dbReference type="NCBI Taxonomy" id="370038"/>
    <lineage>
        <taxon>Bacteria</taxon>
        <taxon>Pseudomonadati</taxon>
        <taxon>Thermodesulfobacteriota</taxon>
        <taxon>Desulfovibrionia</taxon>
        <taxon>Desulfovibrionales</taxon>
        <taxon>Desulfovibrionaceae</taxon>
        <taxon>Oceanidesulfovibrio</taxon>
    </lineage>
</organism>
<dbReference type="InterPro" id="IPR003801">
    <property type="entry name" value="GTP_cyclohydrolase_FolE2/MptA"/>
</dbReference>